<dbReference type="PRINTS" id="PR00747">
    <property type="entry name" value="GLYHDRLASE47"/>
</dbReference>
<name>A0A1D1UHI2_RAMVA</name>
<comment type="similarity">
    <text evidence="4 21">Belongs to the glycosyl hydrolase 47 family.</text>
</comment>
<dbReference type="OrthoDB" id="8118055at2759"/>
<dbReference type="FunFam" id="1.50.10.10:FF:000017">
    <property type="entry name" value="alpha-1,2-Mannosidase"/>
    <property type="match status" value="1"/>
</dbReference>
<reference evidence="24 25" key="1">
    <citation type="journal article" date="2016" name="Nat. Commun.">
        <title>Extremotolerant tardigrade genome and improved radiotolerance of human cultured cells by tardigrade-unique protein.</title>
        <authorList>
            <person name="Hashimoto T."/>
            <person name="Horikawa D.D."/>
            <person name="Saito Y."/>
            <person name="Kuwahara H."/>
            <person name="Kozuka-Hata H."/>
            <person name="Shin-I T."/>
            <person name="Minakuchi Y."/>
            <person name="Ohishi K."/>
            <person name="Motoyama A."/>
            <person name="Aizu T."/>
            <person name="Enomoto A."/>
            <person name="Kondo K."/>
            <person name="Tanaka S."/>
            <person name="Hara Y."/>
            <person name="Koshikawa S."/>
            <person name="Sagara H."/>
            <person name="Miura T."/>
            <person name="Yokobori S."/>
            <person name="Miyagawa K."/>
            <person name="Suzuki Y."/>
            <person name="Kubo T."/>
            <person name="Oyama M."/>
            <person name="Kohara Y."/>
            <person name="Fujiyama A."/>
            <person name="Arakawa K."/>
            <person name="Katayama T."/>
            <person name="Toyoda A."/>
            <person name="Kunieda T."/>
        </authorList>
    </citation>
    <scope>NUCLEOTIDE SEQUENCE [LARGE SCALE GENOMIC DNA]</scope>
    <source>
        <strain evidence="24 25">YOKOZUNA-1</strain>
    </source>
</reference>
<evidence type="ECO:0000256" key="1">
    <source>
        <dbReference type="ARBA" id="ARBA00001913"/>
    </source>
</evidence>
<feature type="transmembrane region" description="Helical" evidence="23">
    <location>
        <begin position="76"/>
        <end position="93"/>
    </location>
</feature>
<dbReference type="GO" id="GO:0000139">
    <property type="term" value="C:Golgi membrane"/>
    <property type="evidence" value="ECO:0007669"/>
    <property type="project" value="UniProtKB-SubCell"/>
</dbReference>
<evidence type="ECO:0000256" key="16">
    <source>
        <dbReference type="ARBA" id="ARBA00047669"/>
    </source>
</evidence>
<evidence type="ECO:0000256" key="2">
    <source>
        <dbReference type="ARBA" id="ARBA00004323"/>
    </source>
</evidence>
<comment type="pathway">
    <text evidence="3">Protein modification; protein glycosylation.</text>
</comment>
<comment type="subcellular location">
    <subcellularLocation>
        <location evidence="2">Golgi apparatus membrane</location>
        <topology evidence="2">Single-pass type II membrane protein</topology>
    </subcellularLocation>
</comment>
<keyword evidence="10 23" id="KW-1133">Transmembrane helix</keyword>
<evidence type="ECO:0000256" key="8">
    <source>
        <dbReference type="ARBA" id="ARBA00022837"/>
    </source>
</evidence>
<evidence type="ECO:0000256" key="17">
    <source>
        <dbReference type="ARBA" id="ARBA00048605"/>
    </source>
</evidence>
<dbReference type="Gene3D" id="1.50.10.10">
    <property type="match status" value="1"/>
</dbReference>
<evidence type="ECO:0000256" key="19">
    <source>
        <dbReference type="PIRSR" id="PIRSR601382-2"/>
    </source>
</evidence>
<keyword evidence="9" id="KW-0735">Signal-anchor</keyword>
<dbReference type="EC" id="3.2.1.-" evidence="21"/>
<evidence type="ECO:0000256" key="10">
    <source>
        <dbReference type="ARBA" id="ARBA00022989"/>
    </source>
</evidence>
<feature type="disulfide bond" evidence="20">
    <location>
        <begin position="408"/>
        <end position="438"/>
    </location>
</feature>
<gene>
    <name evidence="24" type="primary">RvY_00747-1</name>
    <name evidence="24" type="synonym">RvY_00747.1</name>
    <name evidence="24" type="ORF">RvY_00747</name>
</gene>
<evidence type="ECO:0000256" key="18">
    <source>
        <dbReference type="PIRSR" id="PIRSR601382-1"/>
    </source>
</evidence>
<dbReference type="GO" id="GO:0005509">
    <property type="term" value="F:calcium ion binding"/>
    <property type="evidence" value="ECO:0007669"/>
    <property type="project" value="InterPro"/>
</dbReference>
<keyword evidence="25" id="KW-1185">Reference proteome</keyword>
<dbReference type="EMBL" id="BDGG01000001">
    <property type="protein sequence ID" value="GAU87970.1"/>
    <property type="molecule type" value="Genomic_DNA"/>
</dbReference>
<dbReference type="Proteomes" id="UP000186922">
    <property type="component" value="Unassembled WGS sequence"/>
</dbReference>
<protein>
    <recommendedName>
        <fullName evidence="21">alpha-1,2-Mannosidase</fullName>
        <ecNumber evidence="21">3.2.1.-</ecNumber>
    </recommendedName>
</protein>
<feature type="active site" evidence="18">
    <location>
        <position position="476"/>
    </location>
</feature>
<keyword evidence="15 21" id="KW-0326">Glycosidase</keyword>
<feature type="active site" evidence="18">
    <location>
        <position position="344"/>
    </location>
</feature>
<organism evidence="24 25">
    <name type="scientific">Ramazzottius varieornatus</name>
    <name type="common">Water bear</name>
    <name type="synonym">Tardigrade</name>
    <dbReference type="NCBI Taxonomy" id="947166"/>
    <lineage>
        <taxon>Eukaryota</taxon>
        <taxon>Metazoa</taxon>
        <taxon>Ecdysozoa</taxon>
        <taxon>Tardigrada</taxon>
        <taxon>Eutardigrada</taxon>
        <taxon>Parachela</taxon>
        <taxon>Hypsibioidea</taxon>
        <taxon>Ramazzottiidae</taxon>
        <taxon>Ramazzottius</taxon>
    </lineage>
</organism>
<evidence type="ECO:0000256" key="5">
    <source>
        <dbReference type="ARBA" id="ARBA00022692"/>
    </source>
</evidence>
<dbReference type="AlphaFoldDB" id="A0A1D1UHI2"/>
<comment type="catalytic activity">
    <reaction evidence="17">
        <text>N(4)-(alpha-D-Man-(1-&gt;2)-alpha-D-Man-(1-&gt;2)-alpha-D-Man-(1-&gt;3)-[alpha-D-Man-(1-&gt;2)-alpha-D-Man-(1-&gt;3)-[alpha-D-Man-(1-&gt;2)-alpha-D-Man-(1-&gt;6)]-alpha-D-Man-(1-&gt;6)]-beta-D-Man-(1-&gt;4)-beta-D-GlcNAc-(1-&gt;4)-beta-D-GlcNAc)-L-asparaginyl-[protein] (N-glucan mannose isomer 9A1,2,3B1,2,3) + 4 H2O = N(4)-(alpha-D-Man-(1-&gt;3)-[alpha-D-Man-(1-&gt;3)-[alpha-D-Man-(1-&gt;6)]-alpha-D-Man-(1-&gt;6)]-beta-D-Man-(1-&gt;4)-beta-D-GlcNAc-(1-&gt;4)-beta-D-GlcNAc)-L-asparaginyl-[protein] (N-glucan mannose isomer 5A1,2) + 4 beta-D-mannose</text>
        <dbReference type="Rhea" id="RHEA:56008"/>
        <dbReference type="Rhea" id="RHEA-COMP:14356"/>
        <dbReference type="Rhea" id="RHEA-COMP:14367"/>
        <dbReference type="ChEBI" id="CHEBI:15377"/>
        <dbReference type="ChEBI" id="CHEBI:28563"/>
        <dbReference type="ChEBI" id="CHEBI:59087"/>
        <dbReference type="ChEBI" id="CHEBI:139493"/>
        <dbReference type="EC" id="3.2.1.113"/>
    </reaction>
</comment>
<dbReference type="GO" id="GO:0005783">
    <property type="term" value="C:endoplasmic reticulum"/>
    <property type="evidence" value="ECO:0007669"/>
    <property type="project" value="TreeGrafter"/>
</dbReference>
<evidence type="ECO:0000256" key="22">
    <source>
        <dbReference type="SAM" id="MobiDB-lite"/>
    </source>
</evidence>
<keyword evidence="5 23" id="KW-0812">Transmembrane</keyword>
<evidence type="ECO:0000256" key="6">
    <source>
        <dbReference type="ARBA" id="ARBA00022723"/>
    </source>
</evidence>
<dbReference type="PANTHER" id="PTHR11742">
    <property type="entry name" value="MANNOSYL-OLIGOSACCHARIDE ALPHA-1,2-MANNOSIDASE-RELATED"/>
    <property type="match status" value="1"/>
</dbReference>
<comment type="caution">
    <text evidence="24">The sequence shown here is derived from an EMBL/GenBank/DDBJ whole genome shotgun (WGS) entry which is preliminary data.</text>
</comment>
<feature type="binding site" evidence="19">
    <location>
        <position position="562"/>
    </location>
    <ligand>
        <name>Ca(2+)</name>
        <dbReference type="ChEBI" id="CHEBI:29108"/>
    </ligand>
</feature>
<accession>A0A1D1UHI2</accession>
<evidence type="ECO:0000313" key="25">
    <source>
        <dbReference type="Proteomes" id="UP000186922"/>
    </source>
</evidence>
<feature type="active site" description="Proton donor" evidence="18">
    <location>
        <position position="452"/>
    </location>
</feature>
<feature type="compositionally biased region" description="Polar residues" evidence="22">
    <location>
        <begin position="44"/>
        <end position="53"/>
    </location>
</feature>
<evidence type="ECO:0000256" key="14">
    <source>
        <dbReference type="ARBA" id="ARBA00023180"/>
    </source>
</evidence>
<evidence type="ECO:0000256" key="3">
    <source>
        <dbReference type="ARBA" id="ARBA00004922"/>
    </source>
</evidence>
<sequence length="641" mass="71549">MPDSTGLTADNDLTETENSLFVATPPQPSEVRLEITNGERLTHPETSVASSRNAEVPDGSMSASRGHASWSSRRKLKWLVTAFVCLTMMLFLYKSMTGSRAGRSGVYVAPERRKENVYRKNYVKAMMKHAWDSYATYAWGDNELQPISRRGFHGSAPFGTARLGLTIIDSLDTLHLMGMQEELVRANEWLVDHYSIQNTSTVVSVFEANIRLVGGLLSMHALTGNNMYMRKAIETANALLPAFDSPSGLPYSLLDVSSGVGQIYSWVPGGCVFLADAGTLHLEFAYLSAITGNSTYVDKVSHVRNLLVNSKKETGFYPSTVDFLSLTGTKCTTGSLVTIGGTADSFYEYLLKAWLLSDQQDLAAKELFDEAMEKLEGRLLQSSQAALKYFAIMNEAEQLEHRVEHLACFVGGLYALNGLHSSHKARNLKLAHELTTTCRTSYASTKTRLGPESFSFNDLGQPAPDFRSENYALRPEVVESYFYLWKITGNEMYRDWAWDAAQAIDKHCRTRSGFTGIRDVDSLNPVPDDIQQSYFMAETLKYLYLVFLDDDILPLDTWVFNTEAHPLPVIGSEPFQRAYQAWTGHSFVPHRASRVDTSFKDSMQSAFLTGNRTFHLSTSTSCRPVAYLVFVLFAFALVFLS</sequence>
<comment type="catalytic activity">
    <reaction evidence="16">
        <text>N(4)-(alpha-D-Man-(1-&gt;2)-alpha-D-Man-(1-&gt;2)-alpha-D-Man-(1-&gt;3)-[alpha-D-Man-(1-&gt;3)-[alpha-D-Man-(1-&gt;2)-alpha-D-Man-(1-&gt;6)]-alpha-D-Man-(1-&gt;6)]-beta-D-Man-(1-&gt;4)-beta-D-GlcNAc-(1-&gt;4)-beta-D-GlcNAc)-L-asparaginyl-[protein] (N-glucan mannose isomer 8A1,2,3B1,3) + 3 H2O = N(4)-(alpha-D-Man-(1-&gt;3)-[alpha-D-Man-(1-&gt;3)-[alpha-D-Man-(1-&gt;6)]-alpha-D-Man-(1-&gt;6)]-beta-D-Man-(1-&gt;4)-beta-D-GlcNAc-(1-&gt;4)-beta-D-GlcNAc)-L-asparaginyl-[protein] (N-glucan mannose isomer 5A1,2) + 3 beta-D-mannose</text>
        <dbReference type="Rhea" id="RHEA:56028"/>
        <dbReference type="Rhea" id="RHEA-COMP:14358"/>
        <dbReference type="Rhea" id="RHEA-COMP:14367"/>
        <dbReference type="ChEBI" id="CHEBI:15377"/>
        <dbReference type="ChEBI" id="CHEBI:28563"/>
        <dbReference type="ChEBI" id="CHEBI:59087"/>
        <dbReference type="ChEBI" id="CHEBI:60628"/>
        <dbReference type="EC" id="3.2.1.113"/>
    </reaction>
</comment>
<keyword evidence="12 23" id="KW-0472">Membrane</keyword>
<evidence type="ECO:0000256" key="4">
    <source>
        <dbReference type="ARBA" id="ARBA00007658"/>
    </source>
</evidence>
<dbReference type="GO" id="GO:0005975">
    <property type="term" value="P:carbohydrate metabolic process"/>
    <property type="evidence" value="ECO:0007669"/>
    <property type="project" value="InterPro"/>
</dbReference>
<evidence type="ECO:0000256" key="23">
    <source>
        <dbReference type="SAM" id="Phobius"/>
    </source>
</evidence>
<dbReference type="Pfam" id="PF01532">
    <property type="entry name" value="Glyco_hydro_47"/>
    <property type="match status" value="1"/>
</dbReference>
<evidence type="ECO:0000256" key="21">
    <source>
        <dbReference type="RuleBase" id="RU361193"/>
    </source>
</evidence>
<evidence type="ECO:0000256" key="15">
    <source>
        <dbReference type="ARBA" id="ARBA00023295"/>
    </source>
</evidence>
<dbReference type="GO" id="GO:0004571">
    <property type="term" value="F:mannosyl-oligosaccharide 1,2-alpha-mannosidase activity"/>
    <property type="evidence" value="ECO:0007669"/>
    <property type="project" value="UniProtKB-EC"/>
</dbReference>
<evidence type="ECO:0000256" key="7">
    <source>
        <dbReference type="ARBA" id="ARBA00022801"/>
    </source>
</evidence>
<keyword evidence="6 19" id="KW-0479">Metal-binding</keyword>
<evidence type="ECO:0000313" key="24">
    <source>
        <dbReference type="EMBL" id="GAU87970.1"/>
    </source>
</evidence>
<evidence type="ECO:0000256" key="11">
    <source>
        <dbReference type="ARBA" id="ARBA00023034"/>
    </source>
</evidence>
<dbReference type="GO" id="GO:0006491">
    <property type="term" value="P:N-glycan processing"/>
    <property type="evidence" value="ECO:0007669"/>
    <property type="project" value="UniProtKB-ARBA"/>
</dbReference>
<dbReference type="InterPro" id="IPR036026">
    <property type="entry name" value="Seven-hairpin_glycosidases"/>
</dbReference>
<dbReference type="InterPro" id="IPR001382">
    <property type="entry name" value="Glyco_hydro_47"/>
</dbReference>
<evidence type="ECO:0000256" key="20">
    <source>
        <dbReference type="PIRSR" id="PIRSR601382-3"/>
    </source>
</evidence>
<keyword evidence="14" id="KW-0325">Glycoprotein</keyword>
<evidence type="ECO:0000256" key="9">
    <source>
        <dbReference type="ARBA" id="ARBA00022968"/>
    </source>
</evidence>
<dbReference type="SUPFAM" id="SSF48225">
    <property type="entry name" value="Seven-hairpin glycosidases"/>
    <property type="match status" value="1"/>
</dbReference>
<proteinExistence type="inferred from homology"/>
<keyword evidence="13 20" id="KW-1015">Disulfide bond</keyword>
<evidence type="ECO:0000256" key="12">
    <source>
        <dbReference type="ARBA" id="ARBA00023136"/>
    </source>
</evidence>
<keyword evidence="7 21" id="KW-0378">Hydrolase</keyword>
<feature type="transmembrane region" description="Helical" evidence="23">
    <location>
        <begin position="624"/>
        <end position="640"/>
    </location>
</feature>
<dbReference type="PANTHER" id="PTHR11742:SF6">
    <property type="entry name" value="MANNOSYL-OLIGOSACCHARIDE ALPHA-1,2-MANNOSIDASE IA-RELATED"/>
    <property type="match status" value="1"/>
</dbReference>
<keyword evidence="8 19" id="KW-0106">Calcium</keyword>
<keyword evidence="11" id="KW-0333">Golgi apparatus</keyword>
<feature type="region of interest" description="Disordered" evidence="22">
    <location>
        <begin position="1"/>
        <end position="66"/>
    </location>
</feature>
<evidence type="ECO:0000256" key="13">
    <source>
        <dbReference type="ARBA" id="ARBA00023157"/>
    </source>
</evidence>
<feature type="active site" description="Proton donor" evidence="18">
    <location>
        <position position="207"/>
    </location>
</feature>
<comment type="cofactor">
    <cofactor evidence="1 19">
        <name>Ca(2+)</name>
        <dbReference type="ChEBI" id="CHEBI:29108"/>
    </cofactor>
</comment>
<dbReference type="InterPro" id="IPR050749">
    <property type="entry name" value="Glycosyl_Hydrolase_47"/>
</dbReference>
<dbReference type="InterPro" id="IPR012341">
    <property type="entry name" value="6hp_glycosidase-like_sf"/>
</dbReference>
<dbReference type="STRING" id="947166.A0A1D1UHI2"/>